<evidence type="ECO:0000256" key="2">
    <source>
        <dbReference type="ARBA" id="ARBA00022730"/>
    </source>
</evidence>
<comment type="function">
    <text evidence="6">One of the primary rRNA binding proteins, it binds directly to 16S rRNA where it nucleates assembly of the head domain of the 30S subunit. Is located at the subunit interface close to the decoding center, probably blocks exit of the E-site tRNA.</text>
</comment>
<comment type="caution">
    <text evidence="8">The sequence shown here is derived from an EMBL/GenBank/DDBJ whole genome shotgun (WGS) entry which is preliminary data.</text>
</comment>
<keyword evidence="5 6" id="KW-0687">Ribonucleoprotein</keyword>
<keyword evidence="6" id="KW-0820">tRNA-binding</keyword>
<evidence type="ECO:0000256" key="5">
    <source>
        <dbReference type="ARBA" id="ARBA00023274"/>
    </source>
</evidence>
<dbReference type="Gene3D" id="1.10.455.10">
    <property type="entry name" value="Ribosomal protein S7 domain"/>
    <property type="match status" value="1"/>
</dbReference>
<keyword evidence="2 6" id="KW-0699">rRNA-binding</keyword>
<feature type="domain" description="Small ribosomal subunit protein uS7" evidence="7">
    <location>
        <begin position="1"/>
        <end position="148"/>
    </location>
</feature>
<dbReference type="Proteomes" id="UP000034380">
    <property type="component" value="Unassembled WGS sequence"/>
</dbReference>
<dbReference type="InterPro" id="IPR005717">
    <property type="entry name" value="Ribosomal_uS7_bac/org-type"/>
</dbReference>
<gene>
    <name evidence="6" type="primary">rpsG</name>
    <name evidence="8" type="ORF">UU70_C0011G0008</name>
</gene>
<comment type="similarity">
    <text evidence="1 6">Belongs to the universal ribosomal protein uS7 family.</text>
</comment>
<dbReference type="GO" id="GO:0006412">
    <property type="term" value="P:translation"/>
    <property type="evidence" value="ECO:0007669"/>
    <property type="project" value="UniProtKB-UniRule"/>
</dbReference>
<dbReference type="InterPro" id="IPR000235">
    <property type="entry name" value="Ribosomal_uS7"/>
</dbReference>
<dbReference type="SUPFAM" id="SSF47973">
    <property type="entry name" value="Ribosomal protein S7"/>
    <property type="match status" value="1"/>
</dbReference>
<dbReference type="GO" id="GO:0019843">
    <property type="term" value="F:rRNA binding"/>
    <property type="evidence" value="ECO:0007669"/>
    <property type="project" value="UniProtKB-UniRule"/>
</dbReference>
<dbReference type="NCBIfam" id="TIGR01029">
    <property type="entry name" value="rpsG_bact"/>
    <property type="match status" value="1"/>
</dbReference>
<keyword evidence="4 6" id="KW-0689">Ribosomal protein</keyword>
<reference evidence="8 9" key="1">
    <citation type="journal article" date="2015" name="Nature">
        <title>rRNA introns, odd ribosomes, and small enigmatic genomes across a large radiation of phyla.</title>
        <authorList>
            <person name="Brown C.T."/>
            <person name="Hug L.A."/>
            <person name="Thomas B.C."/>
            <person name="Sharon I."/>
            <person name="Castelle C.J."/>
            <person name="Singh A."/>
            <person name="Wilkins M.J."/>
            <person name="Williams K.H."/>
            <person name="Banfield J.F."/>
        </authorList>
    </citation>
    <scope>NUCLEOTIDE SEQUENCE [LARGE SCALE GENOMIC DNA]</scope>
</reference>
<dbReference type="GO" id="GO:0000049">
    <property type="term" value="F:tRNA binding"/>
    <property type="evidence" value="ECO:0007669"/>
    <property type="project" value="UniProtKB-UniRule"/>
</dbReference>
<sequence>MRRPIKHKTHVEPDLQYQSLVVAKIINRIMYSGHKSHATRIVYKALEIASEKSKKPPLEVLETAINNASPNMELKSRRIGGANYQVPIEVRPERKNALAVRWLVESARNAKGKPMEEKFAEELLNAFNNTGNAVKKKLDMHRMADANKAFAHFAWGNK</sequence>
<proteinExistence type="inferred from homology"/>
<evidence type="ECO:0000256" key="6">
    <source>
        <dbReference type="HAMAP-Rule" id="MF_00480"/>
    </source>
</evidence>
<evidence type="ECO:0000256" key="3">
    <source>
        <dbReference type="ARBA" id="ARBA00022884"/>
    </source>
</evidence>
<protein>
    <recommendedName>
        <fullName evidence="6">Small ribosomal subunit protein uS7</fullName>
    </recommendedName>
</protein>
<evidence type="ECO:0000313" key="8">
    <source>
        <dbReference type="EMBL" id="KKS13721.1"/>
    </source>
</evidence>
<dbReference type="Pfam" id="PF00177">
    <property type="entry name" value="Ribosomal_S7"/>
    <property type="match status" value="1"/>
</dbReference>
<dbReference type="GO" id="GO:0015935">
    <property type="term" value="C:small ribosomal subunit"/>
    <property type="evidence" value="ECO:0007669"/>
    <property type="project" value="InterPro"/>
</dbReference>
<evidence type="ECO:0000313" key="9">
    <source>
        <dbReference type="Proteomes" id="UP000034380"/>
    </source>
</evidence>
<dbReference type="AlphaFoldDB" id="A0A0G0YVL1"/>
<evidence type="ECO:0000256" key="4">
    <source>
        <dbReference type="ARBA" id="ARBA00022980"/>
    </source>
</evidence>
<dbReference type="GO" id="GO:0003735">
    <property type="term" value="F:structural constituent of ribosome"/>
    <property type="evidence" value="ECO:0007669"/>
    <property type="project" value="InterPro"/>
</dbReference>
<name>A0A0G0YVL1_9BACT</name>
<dbReference type="PANTHER" id="PTHR11205">
    <property type="entry name" value="RIBOSOMAL PROTEIN S7"/>
    <property type="match status" value="1"/>
</dbReference>
<dbReference type="PIRSF" id="PIRSF002122">
    <property type="entry name" value="RPS7p_RPS7a_RPS5e_RPS7o"/>
    <property type="match status" value="1"/>
</dbReference>
<dbReference type="HAMAP" id="MF_00480_B">
    <property type="entry name" value="Ribosomal_uS7_B"/>
    <property type="match status" value="1"/>
</dbReference>
<dbReference type="InterPro" id="IPR036823">
    <property type="entry name" value="Ribosomal_uS7_dom_sf"/>
</dbReference>
<dbReference type="EMBL" id="LCBQ01000011">
    <property type="protein sequence ID" value="KKS13721.1"/>
    <property type="molecule type" value="Genomic_DNA"/>
</dbReference>
<dbReference type="PATRIC" id="fig|1619020.3.peg.112"/>
<accession>A0A0G0YVL1</accession>
<comment type="subunit">
    <text evidence="6">Part of the 30S ribosomal subunit. Contacts proteins S9 and S11.</text>
</comment>
<dbReference type="InterPro" id="IPR023798">
    <property type="entry name" value="Ribosomal_uS7_dom"/>
</dbReference>
<dbReference type="CDD" id="cd14869">
    <property type="entry name" value="uS7_Bacteria"/>
    <property type="match status" value="1"/>
</dbReference>
<evidence type="ECO:0000259" key="7">
    <source>
        <dbReference type="Pfam" id="PF00177"/>
    </source>
</evidence>
<organism evidence="8 9">
    <name type="scientific">Candidatus Yanofskybacteria bacterium GW2011_GWA1_41_6</name>
    <dbReference type="NCBI Taxonomy" id="1619020"/>
    <lineage>
        <taxon>Bacteria</taxon>
        <taxon>Candidatus Yanofskyibacteriota</taxon>
    </lineage>
</organism>
<evidence type="ECO:0000256" key="1">
    <source>
        <dbReference type="ARBA" id="ARBA00007151"/>
    </source>
</evidence>
<keyword evidence="3 6" id="KW-0694">RNA-binding</keyword>
<dbReference type="FunFam" id="1.10.455.10:FF:000001">
    <property type="entry name" value="30S ribosomal protein S7"/>
    <property type="match status" value="1"/>
</dbReference>